<name>A0AAV7XHJ3_9NEOP</name>
<evidence type="ECO:0000259" key="17">
    <source>
        <dbReference type="SMART" id="SM01347"/>
    </source>
</evidence>
<dbReference type="NCBIfam" id="TIGR00583">
    <property type="entry name" value="mre11"/>
    <property type="match status" value="1"/>
</dbReference>
<evidence type="ECO:0000256" key="6">
    <source>
        <dbReference type="ARBA" id="ARBA00022722"/>
    </source>
</evidence>
<evidence type="ECO:0000256" key="3">
    <source>
        <dbReference type="ARBA" id="ARBA00004286"/>
    </source>
</evidence>
<organism evidence="18 19">
    <name type="scientific">Megalurothrips usitatus</name>
    <name type="common">bean blossom thrips</name>
    <dbReference type="NCBI Taxonomy" id="439358"/>
    <lineage>
        <taxon>Eukaryota</taxon>
        <taxon>Metazoa</taxon>
        <taxon>Ecdysozoa</taxon>
        <taxon>Arthropoda</taxon>
        <taxon>Hexapoda</taxon>
        <taxon>Insecta</taxon>
        <taxon>Pterygota</taxon>
        <taxon>Neoptera</taxon>
        <taxon>Paraneoptera</taxon>
        <taxon>Thysanoptera</taxon>
        <taxon>Terebrantia</taxon>
        <taxon>Thripoidea</taxon>
        <taxon>Thripidae</taxon>
        <taxon>Megalurothrips</taxon>
    </lineage>
</organism>
<keyword evidence="10 16" id="KW-0378">Hydrolase</keyword>
<dbReference type="InterPro" id="IPR029052">
    <property type="entry name" value="Metallo-depent_PP-like"/>
</dbReference>
<evidence type="ECO:0000256" key="10">
    <source>
        <dbReference type="ARBA" id="ARBA00022801"/>
    </source>
</evidence>
<dbReference type="PANTHER" id="PTHR10139:SF1">
    <property type="entry name" value="DOUBLE-STRAND BREAK REPAIR PROTEIN MRE11"/>
    <property type="match status" value="1"/>
</dbReference>
<evidence type="ECO:0000256" key="12">
    <source>
        <dbReference type="ARBA" id="ARBA00023204"/>
    </source>
</evidence>
<keyword evidence="7" id="KW-0479">Metal-binding</keyword>
<keyword evidence="13 16" id="KW-0464">Manganese</keyword>
<evidence type="ECO:0000256" key="15">
    <source>
        <dbReference type="ARBA" id="ARBA00023254"/>
    </source>
</evidence>
<evidence type="ECO:0000313" key="18">
    <source>
        <dbReference type="EMBL" id="KAJ1522908.1"/>
    </source>
</evidence>
<evidence type="ECO:0000256" key="16">
    <source>
        <dbReference type="RuleBase" id="RU003447"/>
    </source>
</evidence>
<evidence type="ECO:0000256" key="7">
    <source>
        <dbReference type="ARBA" id="ARBA00022723"/>
    </source>
</evidence>
<comment type="cofactor">
    <cofactor evidence="1">
        <name>Mn(2+)</name>
        <dbReference type="ChEBI" id="CHEBI:29035"/>
    </cofactor>
</comment>
<accession>A0AAV7XHJ3</accession>
<keyword evidence="9 16" id="KW-0227">DNA damage</keyword>
<dbReference type="EMBL" id="JAPTSV010000011">
    <property type="protein sequence ID" value="KAJ1522908.1"/>
    <property type="molecule type" value="Genomic_DNA"/>
</dbReference>
<keyword evidence="8 16" id="KW-0255">Endonuclease</keyword>
<feature type="domain" description="Mre11 DNA-binding" evidence="17">
    <location>
        <begin position="292"/>
        <end position="466"/>
    </location>
</feature>
<comment type="caution">
    <text evidence="18">The sequence shown here is derived from an EMBL/GenBank/DDBJ whole genome shotgun (WGS) entry which is preliminary data.</text>
</comment>
<gene>
    <name evidence="18" type="ORF">ONE63_002048</name>
</gene>
<dbReference type="InterPro" id="IPR007281">
    <property type="entry name" value="Mre11_DNA-bd"/>
</dbReference>
<proteinExistence type="inferred from homology"/>
<dbReference type="PANTHER" id="PTHR10139">
    <property type="entry name" value="DOUBLE-STRAND BREAK REPAIR PROTEIN MRE11"/>
    <property type="match status" value="1"/>
</dbReference>
<dbReference type="GO" id="GO:0000723">
    <property type="term" value="P:telomere maintenance"/>
    <property type="evidence" value="ECO:0007669"/>
    <property type="project" value="TreeGrafter"/>
</dbReference>
<protein>
    <recommendedName>
        <fullName evidence="17">Mre11 DNA-binding domain-containing protein</fullName>
    </recommendedName>
</protein>
<dbReference type="CDD" id="cd00840">
    <property type="entry name" value="MPP_Mre11_N"/>
    <property type="match status" value="1"/>
</dbReference>
<comment type="subcellular location">
    <subcellularLocation>
        <location evidence="3">Chromosome</location>
    </subcellularLocation>
    <subcellularLocation>
        <location evidence="2">Nucleus</location>
    </subcellularLocation>
</comment>
<dbReference type="InterPro" id="IPR041796">
    <property type="entry name" value="Mre11_N"/>
</dbReference>
<evidence type="ECO:0000256" key="9">
    <source>
        <dbReference type="ARBA" id="ARBA00022763"/>
    </source>
</evidence>
<reference evidence="18" key="1">
    <citation type="submission" date="2022-12" db="EMBL/GenBank/DDBJ databases">
        <title>Chromosome-level genome assembly of the bean flower thrips Megalurothrips usitatus.</title>
        <authorList>
            <person name="Ma L."/>
            <person name="Liu Q."/>
            <person name="Li H."/>
            <person name="Cai W."/>
        </authorList>
    </citation>
    <scope>NUCLEOTIDE SEQUENCE</scope>
    <source>
        <strain evidence="18">Cailab_2022a</strain>
    </source>
</reference>
<evidence type="ECO:0000313" key="19">
    <source>
        <dbReference type="Proteomes" id="UP001075354"/>
    </source>
</evidence>
<keyword evidence="15 16" id="KW-0469">Meiosis</keyword>
<dbReference type="GO" id="GO:0030870">
    <property type="term" value="C:Mre11 complex"/>
    <property type="evidence" value="ECO:0007669"/>
    <property type="project" value="InterPro"/>
</dbReference>
<evidence type="ECO:0000256" key="14">
    <source>
        <dbReference type="ARBA" id="ARBA00023242"/>
    </source>
</evidence>
<dbReference type="GO" id="GO:0007095">
    <property type="term" value="P:mitotic G2 DNA damage checkpoint signaling"/>
    <property type="evidence" value="ECO:0007669"/>
    <property type="project" value="TreeGrafter"/>
</dbReference>
<evidence type="ECO:0000256" key="4">
    <source>
        <dbReference type="ARBA" id="ARBA00009028"/>
    </source>
</evidence>
<evidence type="ECO:0000256" key="2">
    <source>
        <dbReference type="ARBA" id="ARBA00004123"/>
    </source>
</evidence>
<keyword evidence="5" id="KW-0158">Chromosome</keyword>
<keyword evidence="6 16" id="KW-0540">Nuclease</keyword>
<evidence type="ECO:0000256" key="8">
    <source>
        <dbReference type="ARBA" id="ARBA00022759"/>
    </source>
</evidence>
<dbReference type="SMART" id="SM01347">
    <property type="entry name" value="Mre11_DNA_bind"/>
    <property type="match status" value="1"/>
</dbReference>
<keyword evidence="19" id="KW-1185">Reference proteome</keyword>
<keyword evidence="12 16" id="KW-0234">DNA repair</keyword>
<keyword evidence="14 16" id="KW-0539">Nucleus</keyword>
<dbReference type="GO" id="GO:0000014">
    <property type="term" value="F:single-stranded DNA endodeoxyribonuclease activity"/>
    <property type="evidence" value="ECO:0007669"/>
    <property type="project" value="TreeGrafter"/>
</dbReference>
<evidence type="ECO:0000256" key="1">
    <source>
        <dbReference type="ARBA" id="ARBA00001936"/>
    </source>
</evidence>
<dbReference type="GO" id="GO:0000724">
    <property type="term" value="P:double-strand break repair via homologous recombination"/>
    <property type="evidence" value="ECO:0007669"/>
    <property type="project" value="TreeGrafter"/>
</dbReference>
<dbReference type="Gene3D" id="3.30.110.110">
    <property type="entry name" value="Mre11, capping domain"/>
    <property type="match status" value="1"/>
</dbReference>
<evidence type="ECO:0000256" key="13">
    <source>
        <dbReference type="ARBA" id="ARBA00023211"/>
    </source>
</evidence>
<dbReference type="InterPro" id="IPR004843">
    <property type="entry name" value="Calcineurin-like_PHP"/>
</dbReference>
<dbReference type="InterPro" id="IPR003701">
    <property type="entry name" value="Mre11"/>
</dbReference>
<dbReference type="InterPro" id="IPR038487">
    <property type="entry name" value="Mre11_capping_dom"/>
</dbReference>
<dbReference type="Proteomes" id="UP001075354">
    <property type="component" value="Chromosome 11"/>
</dbReference>
<dbReference type="FunFam" id="3.60.21.10:FF:000011">
    <property type="entry name" value="Double-strand break repair protein"/>
    <property type="match status" value="1"/>
</dbReference>
<dbReference type="Gene3D" id="3.60.21.10">
    <property type="match status" value="1"/>
</dbReference>
<keyword evidence="11 16" id="KW-0269">Exonuclease</keyword>
<dbReference type="Pfam" id="PF00149">
    <property type="entry name" value="Metallophos"/>
    <property type="match status" value="1"/>
</dbReference>
<evidence type="ECO:0000256" key="11">
    <source>
        <dbReference type="ARBA" id="ARBA00022839"/>
    </source>
</evidence>
<comment type="similarity">
    <text evidence="4 16">Belongs to the MRE11/RAD32 family.</text>
</comment>
<dbReference type="SUPFAM" id="SSF56300">
    <property type="entry name" value="Metallo-dependent phosphatases"/>
    <property type="match status" value="1"/>
</dbReference>
<sequence>MIDDPPEEDVFSILVATDTHLGYEVDHPVRGNDSFVTFEEILHIGRENDVDLILLGGDLFHLTKPSAETLHRCMSLLRQYCMGDRPVSFEIVSDQEKNFENTTQKVVNYEDPNYNVSIPVFSIHGNHDDPTGQSNTSALDILSCAGLVNYFGKCVDVTDVPINPLLLRKGKSLLSIYGLGHIVDKRLCRLFEAGKVNFYQPEEQHDDWFNILVIHQNRAARGVKGYIDESALPGMLDLIIWGHEHDCRVEPEFNATKNFHVMQPGSSVATSLAEGESLPKHVAIVKIYKKQFECTPIPLETVRPFVFRDANVSEVLMENPKDLKSLTEKIEEGATKLVQEMIKEALAKKTGHPKQPALPLIRLRLFFEDEGDMINIVRFNQKFEGSVANPTDLLLMKKGIADKKVKRDVLAREVLADILNGEQENWDVKIEDYVQKYFNEQEDNGNDLFRLNVLSVTGLNAGLSRMVDLQDNNAIDFIVKYVFHCPRIS</sequence>
<dbReference type="GO" id="GO:0035861">
    <property type="term" value="C:site of double-strand break"/>
    <property type="evidence" value="ECO:0007669"/>
    <property type="project" value="TreeGrafter"/>
</dbReference>
<dbReference type="GO" id="GO:0097552">
    <property type="term" value="P:mitochondrial double-strand break repair via homologous recombination"/>
    <property type="evidence" value="ECO:0007669"/>
    <property type="project" value="TreeGrafter"/>
</dbReference>
<dbReference type="Pfam" id="PF04152">
    <property type="entry name" value="Mre11_DNA_bind"/>
    <property type="match status" value="1"/>
</dbReference>
<evidence type="ECO:0000256" key="5">
    <source>
        <dbReference type="ARBA" id="ARBA00022454"/>
    </source>
</evidence>
<dbReference type="GO" id="GO:0008296">
    <property type="term" value="F:3'-5'-DNA exonuclease activity"/>
    <property type="evidence" value="ECO:0007669"/>
    <property type="project" value="InterPro"/>
</dbReference>
<dbReference type="GO" id="GO:0030145">
    <property type="term" value="F:manganese ion binding"/>
    <property type="evidence" value="ECO:0007669"/>
    <property type="project" value="InterPro"/>
</dbReference>
<dbReference type="AlphaFoldDB" id="A0AAV7XHJ3"/>
<dbReference type="GO" id="GO:0006303">
    <property type="term" value="P:double-strand break repair via nonhomologous end joining"/>
    <property type="evidence" value="ECO:0007669"/>
    <property type="project" value="TreeGrafter"/>
</dbReference>
<dbReference type="GO" id="GO:0031573">
    <property type="term" value="P:mitotic intra-S DNA damage checkpoint signaling"/>
    <property type="evidence" value="ECO:0007669"/>
    <property type="project" value="TreeGrafter"/>
</dbReference>
<dbReference type="GO" id="GO:0042138">
    <property type="term" value="P:meiotic DNA double-strand break formation"/>
    <property type="evidence" value="ECO:0007669"/>
    <property type="project" value="TreeGrafter"/>
</dbReference>